<accession>A0AAN8EPQ9</accession>
<dbReference type="EMBL" id="JAKLMC020000005">
    <property type="protein sequence ID" value="KAK5956108.1"/>
    <property type="molecule type" value="Genomic_DNA"/>
</dbReference>
<proteinExistence type="predicted"/>
<sequence length="322" mass="36295">MPTVGPYKVSIVAGGQVLPEYDPSEDDADANNDTTTRYIEVIAGLDFHVEFSVQPYTEFPTGFKDVDVNIDGQFADSFVLDKQKHGSITNGWTRQRDGRSFYEGGRWVRKPLVFQNLVTTEETLSAKDLKTIAEDIGSIRIRIHDVVRERSDVDSFRPTKMSRSIPEKALKGQPIDMSAEYGSATPSQRPRVYTSTRVGEVLATCIYKYRSRRALQLLELIPATPEPQPLEERDIDTLDPQEMRQLLAQYREHGSQSTRVKEESDHTEENSTRSSADSSAASSMSSRKRPSSASDNDDDECILVEVKKRRVVKQEIDVLDLT</sequence>
<organism evidence="3 4">
    <name type="scientific">Knufia fluminis</name>
    <dbReference type="NCBI Taxonomy" id="191047"/>
    <lineage>
        <taxon>Eukaryota</taxon>
        <taxon>Fungi</taxon>
        <taxon>Dikarya</taxon>
        <taxon>Ascomycota</taxon>
        <taxon>Pezizomycotina</taxon>
        <taxon>Eurotiomycetes</taxon>
        <taxon>Chaetothyriomycetidae</taxon>
        <taxon>Chaetothyriales</taxon>
        <taxon>Trichomeriaceae</taxon>
        <taxon>Knufia</taxon>
    </lineage>
</organism>
<feature type="compositionally biased region" description="Basic and acidic residues" evidence="1">
    <location>
        <begin position="251"/>
        <end position="271"/>
    </location>
</feature>
<keyword evidence="4" id="KW-1185">Reference proteome</keyword>
<reference evidence="3 4" key="1">
    <citation type="submission" date="2022-12" db="EMBL/GenBank/DDBJ databases">
        <title>Genomic features and morphological characterization of a novel Knufia sp. strain isolated from spacecraft assembly facility.</title>
        <authorList>
            <person name="Teixeira M."/>
            <person name="Chander A.M."/>
            <person name="Stajich J.E."/>
            <person name="Venkateswaran K."/>
        </authorList>
    </citation>
    <scope>NUCLEOTIDE SEQUENCE [LARGE SCALE GENOMIC DNA]</scope>
    <source>
        <strain evidence="3 4">FJI-L2-BK-P2</strain>
    </source>
</reference>
<dbReference type="Pfam" id="PF25534">
    <property type="entry name" value="DUF7918"/>
    <property type="match status" value="1"/>
</dbReference>
<feature type="region of interest" description="Disordered" evidence="1">
    <location>
        <begin position="251"/>
        <end position="300"/>
    </location>
</feature>
<dbReference type="Proteomes" id="UP001316803">
    <property type="component" value="Unassembled WGS sequence"/>
</dbReference>
<feature type="domain" description="DUF7918" evidence="2">
    <location>
        <begin position="8"/>
        <end position="224"/>
    </location>
</feature>
<dbReference type="InterPro" id="IPR057678">
    <property type="entry name" value="DUF7918"/>
</dbReference>
<gene>
    <name evidence="3" type="ORF">OHC33_002681</name>
</gene>
<evidence type="ECO:0000256" key="1">
    <source>
        <dbReference type="SAM" id="MobiDB-lite"/>
    </source>
</evidence>
<evidence type="ECO:0000259" key="2">
    <source>
        <dbReference type="Pfam" id="PF25534"/>
    </source>
</evidence>
<evidence type="ECO:0000313" key="3">
    <source>
        <dbReference type="EMBL" id="KAK5956108.1"/>
    </source>
</evidence>
<dbReference type="AlphaFoldDB" id="A0AAN8EPQ9"/>
<comment type="caution">
    <text evidence="3">The sequence shown here is derived from an EMBL/GenBank/DDBJ whole genome shotgun (WGS) entry which is preliminary data.</text>
</comment>
<feature type="compositionally biased region" description="Low complexity" evidence="1">
    <location>
        <begin position="272"/>
        <end position="285"/>
    </location>
</feature>
<protein>
    <recommendedName>
        <fullName evidence="2">DUF7918 domain-containing protein</fullName>
    </recommendedName>
</protein>
<dbReference type="PANTHER" id="PTHR36223">
    <property type="entry name" value="BETA-LACTAMASE-TYPE TRANSPEPTIDASE FOLD DOMAIN CONTAINING PROTEIN"/>
    <property type="match status" value="1"/>
</dbReference>
<evidence type="ECO:0000313" key="4">
    <source>
        <dbReference type="Proteomes" id="UP001316803"/>
    </source>
</evidence>
<dbReference type="PANTHER" id="PTHR36223:SF1">
    <property type="entry name" value="TRANSCRIPTION ELONGATION FACTOR EAF N-TERMINAL DOMAIN-CONTAINING PROTEIN"/>
    <property type="match status" value="1"/>
</dbReference>
<name>A0AAN8EPQ9_9EURO</name>